<evidence type="ECO:0000256" key="13">
    <source>
        <dbReference type="NCBIfam" id="TIGR00445"/>
    </source>
</evidence>
<evidence type="ECO:0000256" key="4">
    <source>
        <dbReference type="ARBA" id="ARBA00022679"/>
    </source>
</evidence>
<dbReference type="PANTHER" id="PTHR22926:SF5">
    <property type="entry name" value="PHOSPHO-N-ACETYLMURAMOYL-PENTAPEPTIDE-TRANSFERASE HOMOLOG"/>
    <property type="match status" value="1"/>
</dbReference>
<comment type="cofactor">
    <cofactor evidence="12 14">
        <name>Mg(2+)</name>
        <dbReference type="ChEBI" id="CHEBI:18420"/>
    </cofactor>
</comment>
<dbReference type="NCBIfam" id="TIGR00445">
    <property type="entry name" value="mraY"/>
    <property type="match status" value="1"/>
</dbReference>
<dbReference type="GO" id="GO:0008360">
    <property type="term" value="P:regulation of cell shape"/>
    <property type="evidence" value="ECO:0007669"/>
    <property type="project" value="UniProtKB-KW"/>
</dbReference>
<organism evidence="15 16">
    <name type="scientific">Fodinibius roseus</name>
    <dbReference type="NCBI Taxonomy" id="1194090"/>
    <lineage>
        <taxon>Bacteria</taxon>
        <taxon>Pseudomonadati</taxon>
        <taxon>Balneolota</taxon>
        <taxon>Balneolia</taxon>
        <taxon>Balneolales</taxon>
        <taxon>Balneolaceae</taxon>
        <taxon>Fodinibius</taxon>
    </lineage>
</organism>
<dbReference type="Pfam" id="PF00953">
    <property type="entry name" value="Glycos_transf_4"/>
    <property type="match status" value="1"/>
</dbReference>
<comment type="subcellular location">
    <subcellularLocation>
        <location evidence="12">Cell membrane</location>
        <topology evidence="12">Multi-pass membrane protein</topology>
    </subcellularLocation>
    <subcellularLocation>
        <location evidence="1">Membrane</location>
        <topology evidence="1">Multi-pass membrane protein</topology>
    </subcellularLocation>
</comment>
<evidence type="ECO:0000256" key="2">
    <source>
        <dbReference type="ARBA" id="ARBA00005583"/>
    </source>
</evidence>
<dbReference type="GO" id="GO:0071555">
    <property type="term" value="P:cell wall organization"/>
    <property type="evidence" value="ECO:0007669"/>
    <property type="project" value="UniProtKB-KW"/>
</dbReference>
<protein>
    <recommendedName>
        <fullName evidence="12 13">Phospho-N-acetylmuramoyl-pentapeptide-transferase</fullName>
        <ecNumber evidence="12 13">2.7.8.13</ecNumber>
    </recommendedName>
    <alternativeName>
        <fullName evidence="12">UDP-MurNAc-pentapeptide phosphotransferase</fullName>
    </alternativeName>
</protein>
<dbReference type="GO" id="GO:0051992">
    <property type="term" value="F:UDP-N-acetylmuramoyl-L-alanyl-D-glutamyl-meso-2,6-diaminopimelyl-D-alanyl-D-alanine:undecaprenyl-phosphate transferase activity"/>
    <property type="evidence" value="ECO:0007669"/>
    <property type="project" value="RHEA"/>
</dbReference>
<evidence type="ECO:0000256" key="14">
    <source>
        <dbReference type="PIRSR" id="PIRSR600715-1"/>
    </source>
</evidence>
<keyword evidence="12" id="KW-1003">Cell membrane</keyword>
<evidence type="ECO:0000256" key="3">
    <source>
        <dbReference type="ARBA" id="ARBA00022618"/>
    </source>
</evidence>
<dbReference type="RefSeq" id="WP_073059198.1">
    <property type="nucleotide sequence ID" value="NZ_FQUS01000002.1"/>
</dbReference>
<gene>
    <name evidence="12" type="primary">mraY</name>
    <name evidence="15" type="ORF">SAMN05443144_10251</name>
</gene>
<keyword evidence="12 14" id="KW-0460">Magnesium</keyword>
<feature type="transmembrane region" description="Helical" evidence="12">
    <location>
        <begin position="251"/>
        <end position="268"/>
    </location>
</feature>
<keyword evidence="16" id="KW-1185">Reference proteome</keyword>
<keyword evidence="9 12" id="KW-0472">Membrane</keyword>
<keyword evidence="6 12" id="KW-0133">Cell shape</keyword>
<dbReference type="PANTHER" id="PTHR22926">
    <property type="entry name" value="PHOSPHO-N-ACETYLMURAMOYL-PENTAPEPTIDE-TRANSFERASE"/>
    <property type="match status" value="1"/>
</dbReference>
<accession>A0A1M4UIY1</accession>
<comment type="catalytic activity">
    <reaction evidence="12">
        <text>UDP-N-acetyl-alpha-D-muramoyl-L-alanyl-gamma-D-glutamyl-meso-2,6-diaminopimeloyl-D-alanyl-D-alanine + di-trans,octa-cis-undecaprenyl phosphate = di-trans,octa-cis-undecaprenyl diphospho-N-acetyl-alpha-D-muramoyl-L-alanyl-D-glutamyl-meso-2,6-diaminopimeloyl-D-alanyl-D-alanine + UMP</text>
        <dbReference type="Rhea" id="RHEA:28386"/>
        <dbReference type="ChEBI" id="CHEBI:57865"/>
        <dbReference type="ChEBI" id="CHEBI:60392"/>
        <dbReference type="ChEBI" id="CHEBI:61386"/>
        <dbReference type="ChEBI" id="CHEBI:61387"/>
        <dbReference type="EC" id="2.7.8.13"/>
    </reaction>
</comment>
<dbReference type="GO" id="GO:0009252">
    <property type="term" value="P:peptidoglycan biosynthetic process"/>
    <property type="evidence" value="ECO:0007669"/>
    <property type="project" value="UniProtKB-UniRule"/>
</dbReference>
<keyword evidence="8 12" id="KW-1133">Transmembrane helix</keyword>
<dbReference type="PROSITE" id="PS01348">
    <property type="entry name" value="MRAY_2"/>
    <property type="match status" value="1"/>
</dbReference>
<name>A0A1M4UIY1_9BACT</name>
<evidence type="ECO:0000256" key="7">
    <source>
        <dbReference type="ARBA" id="ARBA00022984"/>
    </source>
</evidence>
<evidence type="ECO:0000256" key="5">
    <source>
        <dbReference type="ARBA" id="ARBA00022692"/>
    </source>
</evidence>
<feature type="transmembrane region" description="Helical" evidence="12">
    <location>
        <begin position="174"/>
        <end position="199"/>
    </location>
</feature>
<dbReference type="GO" id="GO:0046872">
    <property type="term" value="F:metal ion binding"/>
    <property type="evidence" value="ECO:0007669"/>
    <property type="project" value="UniProtKB-KW"/>
</dbReference>
<evidence type="ECO:0000256" key="11">
    <source>
        <dbReference type="ARBA" id="ARBA00023316"/>
    </source>
</evidence>
<feature type="transmembrane region" description="Helical" evidence="12">
    <location>
        <begin position="137"/>
        <end position="154"/>
    </location>
</feature>
<dbReference type="AlphaFoldDB" id="A0A1M4UIY1"/>
<reference evidence="15 16" key="1">
    <citation type="submission" date="2016-11" db="EMBL/GenBank/DDBJ databases">
        <authorList>
            <person name="Jaros S."/>
            <person name="Januszkiewicz K."/>
            <person name="Wedrychowicz H."/>
        </authorList>
    </citation>
    <scope>NUCLEOTIDE SEQUENCE [LARGE SCALE GENOMIC DNA]</scope>
    <source>
        <strain evidence="15 16">DSM 21986</strain>
    </source>
</reference>
<evidence type="ECO:0000313" key="16">
    <source>
        <dbReference type="Proteomes" id="UP000184041"/>
    </source>
</evidence>
<feature type="binding site" evidence="14">
    <location>
        <position position="204"/>
    </location>
    <ligand>
        <name>Mg(2+)</name>
        <dbReference type="ChEBI" id="CHEBI:18420"/>
    </ligand>
</feature>
<feature type="transmembrane region" description="Helical" evidence="12">
    <location>
        <begin position="99"/>
        <end position="117"/>
    </location>
</feature>
<comment type="function">
    <text evidence="12">Catalyzes the initial step of the lipid cycle reactions in the biosynthesis of the cell wall peptidoglycan: transfers peptidoglycan precursor phospho-MurNAc-pentapeptide from UDP-MurNAc-pentapeptide onto the lipid carrier undecaprenyl phosphate, yielding undecaprenyl-pyrophosphoryl-MurNAc-pentapeptide, known as lipid I.</text>
</comment>
<keyword evidence="5 12" id="KW-0812">Transmembrane</keyword>
<dbReference type="CDD" id="cd06852">
    <property type="entry name" value="GT_MraY"/>
    <property type="match status" value="1"/>
</dbReference>
<dbReference type="GO" id="GO:0008963">
    <property type="term" value="F:phospho-N-acetylmuramoyl-pentapeptide-transferase activity"/>
    <property type="evidence" value="ECO:0007669"/>
    <property type="project" value="UniProtKB-UniRule"/>
</dbReference>
<keyword evidence="7 12" id="KW-0573">Peptidoglycan synthesis</keyword>
<feature type="transmembrane region" description="Helical" evidence="12">
    <location>
        <begin position="76"/>
        <end position="93"/>
    </location>
</feature>
<proteinExistence type="inferred from homology"/>
<sequence length="378" mass="41807">MLYELISWLEVNYQPPGFGAFEFITTRAAVAAAMALFISIMIGRQIITWLEQMQLREIIRDDIGLDTHLGKAHTPTMGGIIILLAVLIPALLWMRMDSIYTWMIVLVTLILGVVGFVDDYIKVVKKDKSGLSGRLKIAGQVTVGLLLGCVLYFWPDFQEFNTLTTVPFLKNVNIDYAFLGEALGWVIYIPVVIFVITAVSNATNLTDGLDGLAAGTSAIAGLILGIFAYVSGRTDFSSFLNIMYLPGAGELTIFTASLVGACMGFLWYNTYPASVFMGDTGSLAIGGAFGALGLMLHKELLLPVVCGIFFLETLSVIIQTTYFKYTRRKYGEGRRFFLMAPIHHHFEKKGWPESKIVVRFWIIAVLLGILGLLTLKLR</sequence>
<dbReference type="HAMAP" id="MF_00038">
    <property type="entry name" value="MraY"/>
    <property type="match status" value="1"/>
</dbReference>
<feature type="binding site" evidence="14">
    <location>
        <position position="279"/>
    </location>
    <ligand>
        <name>Mg(2+)</name>
        <dbReference type="ChEBI" id="CHEBI:18420"/>
    </ligand>
</feature>
<feature type="transmembrane region" description="Helical" evidence="12">
    <location>
        <begin position="211"/>
        <end position="231"/>
    </location>
</feature>
<evidence type="ECO:0000256" key="8">
    <source>
        <dbReference type="ARBA" id="ARBA00022989"/>
    </source>
</evidence>
<dbReference type="OrthoDB" id="9805475at2"/>
<comment type="pathway">
    <text evidence="12">Cell wall biogenesis; peptidoglycan biosynthesis.</text>
</comment>
<evidence type="ECO:0000256" key="1">
    <source>
        <dbReference type="ARBA" id="ARBA00004141"/>
    </source>
</evidence>
<dbReference type="Proteomes" id="UP000184041">
    <property type="component" value="Unassembled WGS sequence"/>
</dbReference>
<comment type="similarity">
    <text evidence="2 12">Belongs to the glycosyltransferase 4 family. MraY subfamily.</text>
</comment>
<dbReference type="GO" id="GO:0005886">
    <property type="term" value="C:plasma membrane"/>
    <property type="evidence" value="ECO:0007669"/>
    <property type="project" value="UniProtKB-SubCell"/>
</dbReference>
<dbReference type="STRING" id="1194090.SAMN05443144_10251"/>
<keyword evidence="10 12" id="KW-0131">Cell cycle</keyword>
<feature type="transmembrane region" description="Helical" evidence="12">
    <location>
        <begin position="20"/>
        <end position="43"/>
    </location>
</feature>
<evidence type="ECO:0000313" key="15">
    <source>
        <dbReference type="EMBL" id="SHE56731.1"/>
    </source>
</evidence>
<feature type="transmembrane region" description="Helical" evidence="12">
    <location>
        <begin position="356"/>
        <end position="375"/>
    </location>
</feature>
<evidence type="ECO:0000256" key="6">
    <source>
        <dbReference type="ARBA" id="ARBA00022960"/>
    </source>
</evidence>
<dbReference type="PROSITE" id="PS01347">
    <property type="entry name" value="MRAY_1"/>
    <property type="match status" value="1"/>
</dbReference>
<evidence type="ECO:0000256" key="12">
    <source>
        <dbReference type="HAMAP-Rule" id="MF_00038"/>
    </source>
</evidence>
<dbReference type="EMBL" id="FQUS01000002">
    <property type="protein sequence ID" value="SHE56731.1"/>
    <property type="molecule type" value="Genomic_DNA"/>
</dbReference>
<dbReference type="EC" id="2.7.8.13" evidence="12 13"/>
<keyword evidence="11 12" id="KW-0961">Cell wall biogenesis/degradation</keyword>
<feature type="transmembrane region" description="Helical" evidence="12">
    <location>
        <begin position="300"/>
        <end position="325"/>
    </location>
</feature>
<keyword evidence="12 14" id="KW-0479">Metal-binding</keyword>
<evidence type="ECO:0000256" key="10">
    <source>
        <dbReference type="ARBA" id="ARBA00023306"/>
    </source>
</evidence>
<keyword evidence="4 12" id="KW-0808">Transferase</keyword>
<keyword evidence="3 12" id="KW-0132">Cell division</keyword>
<evidence type="ECO:0000256" key="9">
    <source>
        <dbReference type="ARBA" id="ARBA00023136"/>
    </source>
</evidence>
<dbReference type="InterPro" id="IPR003524">
    <property type="entry name" value="PNAcMuramoyl-5peptid_Trfase"/>
</dbReference>
<dbReference type="Pfam" id="PF10555">
    <property type="entry name" value="MraY_sig1"/>
    <property type="match status" value="1"/>
</dbReference>
<dbReference type="UniPathway" id="UPA00219"/>
<dbReference type="GO" id="GO:0051301">
    <property type="term" value="P:cell division"/>
    <property type="evidence" value="ECO:0007669"/>
    <property type="project" value="UniProtKB-KW"/>
</dbReference>
<dbReference type="InterPro" id="IPR018480">
    <property type="entry name" value="PNAcMuramoyl-5peptid_Trfase_CS"/>
</dbReference>
<feature type="transmembrane region" description="Helical" evidence="12">
    <location>
        <begin position="275"/>
        <end position="294"/>
    </location>
</feature>
<dbReference type="InterPro" id="IPR000715">
    <property type="entry name" value="Glycosyl_transferase_4"/>
</dbReference>